<proteinExistence type="predicted"/>
<dbReference type="PANTHER" id="PTHR32046">
    <property type="entry name" value="G DOMAIN-CONTAINING PROTEIN"/>
    <property type="match status" value="1"/>
</dbReference>
<comment type="caution">
    <text evidence="2">The sequence shown here is derived from an EMBL/GenBank/DDBJ whole genome shotgun (WGS) entry which is preliminary data.</text>
</comment>
<organism evidence="2 3">
    <name type="scientific">Daphnia galeata</name>
    <dbReference type="NCBI Taxonomy" id="27404"/>
    <lineage>
        <taxon>Eukaryota</taxon>
        <taxon>Metazoa</taxon>
        <taxon>Ecdysozoa</taxon>
        <taxon>Arthropoda</taxon>
        <taxon>Crustacea</taxon>
        <taxon>Branchiopoda</taxon>
        <taxon>Diplostraca</taxon>
        <taxon>Cladocera</taxon>
        <taxon>Anomopoda</taxon>
        <taxon>Daphniidae</taxon>
        <taxon>Daphnia</taxon>
    </lineage>
</organism>
<keyword evidence="1" id="KW-0175">Coiled coil</keyword>
<protein>
    <submittedName>
        <fullName evidence="2">Uncharacterized protein</fullName>
    </submittedName>
</protein>
<reference evidence="2" key="1">
    <citation type="submission" date="2021-11" db="EMBL/GenBank/DDBJ databases">
        <authorList>
            <person name="Schell T."/>
        </authorList>
    </citation>
    <scope>NUCLEOTIDE SEQUENCE</scope>
    <source>
        <strain evidence="2">M5</strain>
    </source>
</reference>
<accession>A0A8J2WJJ9</accession>
<dbReference type="InterPro" id="IPR027417">
    <property type="entry name" value="P-loop_NTPase"/>
</dbReference>
<gene>
    <name evidence="2" type="ORF">DGAL_LOCUS10040</name>
</gene>
<keyword evidence="3" id="KW-1185">Reference proteome</keyword>
<dbReference type="OrthoDB" id="6338326at2759"/>
<feature type="coiled-coil region" evidence="1">
    <location>
        <begin position="329"/>
        <end position="356"/>
    </location>
</feature>
<dbReference type="PANTHER" id="PTHR32046:SF14">
    <property type="match status" value="1"/>
</dbReference>
<dbReference type="EMBL" id="CAKKLH010000235">
    <property type="protein sequence ID" value="CAH0106877.1"/>
    <property type="molecule type" value="Genomic_DNA"/>
</dbReference>
<evidence type="ECO:0000313" key="3">
    <source>
        <dbReference type="Proteomes" id="UP000789390"/>
    </source>
</evidence>
<evidence type="ECO:0000313" key="2">
    <source>
        <dbReference type="EMBL" id="CAH0106877.1"/>
    </source>
</evidence>
<dbReference type="AlphaFoldDB" id="A0A8J2WJJ9"/>
<dbReference type="Proteomes" id="UP000789390">
    <property type="component" value="Unassembled WGS sequence"/>
</dbReference>
<evidence type="ECO:0000256" key="1">
    <source>
        <dbReference type="SAM" id="Coils"/>
    </source>
</evidence>
<dbReference type="Gene3D" id="3.40.50.300">
    <property type="entry name" value="P-loop containing nucleotide triphosphate hydrolases"/>
    <property type="match status" value="1"/>
</dbReference>
<sequence length="426" mass="48887">MNSIYYLSILNVPNCKQELDAVGFAVKCSDSRLTVQQQYIFNSVLSIFGKNVKENIRFLINFNEGKQPLVLDAIKEAKLPCLMDSKGLPCHQKFNNGAIYVSNQDTDDEYSPIEWKNGMKNFKLFFDGLSSMPTTSLQMTKEVLENRKCLENQLGFMQNRIEKQLMKKKELENIEELIAVHEEEVERNKNFETKVQVPTKEKIAVESQSALNCMKCEITCHYPCNPNLWGSLCPAYWKLEDFAPDITDVVQRIINRTMNPDESNVDSIRKELLFDVAGLFIKTAKNVYNLTCKVCPGQCSSMEHKNEDSRWECGQIEETITIDDVRKKYKDAKGKQLNAEELKKALQEDNDKINSEIFEATKLITEYSNVLKNKALLPGDPLTTVEYITMMIENEKKEKKSGYVERIKGLEDVQTKAKFHASQSKS</sequence>
<name>A0A8J2WJJ9_9CRUS</name>